<protein>
    <recommendedName>
        <fullName evidence="3">UspA domain-containing protein</fullName>
    </recommendedName>
</protein>
<sequence length="305" mass="31880">MRYVVGFGAPDTGGDALALAVAIARAQSAALDIVHVRRRSEPFNPSYPEQDPGADRGGRPSPRTLLDRARALVPEDVEARTHIRAASSFAEGLMATAQQLNAELIVVGASSSGLWSRFSVGTVANHLLHSSAVPVALAPRGYDAPRITRISAAIGSRPGAQAVLDTGLAAAARRRVRLRLISLLALGNVKDRPEARRHTQRMLDEAARTLPTTARVDTAIATGKTIENAIDRMTWEPGDVVLVGSSRLAHGNRLFMGSTASKMLRTLPVPMVVVPKSATAASVDAGDRGGTGDADGPGAAGQGRS</sequence>
<comment type="similarity">
    <text evidence="1">Belongs to the universal stress protein A family.</text>
</comment>
<dbReference type="PANTHER" id="PTHR46268:SF6">
    <property type="entry name" value="UNIVERSAL STRESS PROTEIN UP12"/>
    <property type="match status" value="1"/>
</dbReference>
<name>A0A1R1LP02_9MICC</name>
<dbReference type="EMBL" id="MRDE01000006">
    <property type="protein sequence ID" value="OMH29275.1"/>
    <property type="molecule type" value="Genomic_DNA"/>
</dbReference>
<dbReference type="STRING" id="554083.BKD30_00845"/>
<dbReference type="Gene3D" id="3.40.50.12370">
    <property type="match status" value="1"/>
</dbReference>
<dbReference type="Proteomes" id="UP000187085">
    <property type="component" value="Unassembled WGS sequence"/>
</dbReference>
<reference evidence="4 5" key="1">
    <citation type="submission" date="2016-12" db="EMBL/GenBank/DDBJ databases">
        <title>Draft genome of Tersicoccus phoenicis 1P05MA.</title>
        <authorList>
            <person name="Nakajima Y."/>
            <person name="Yoshizawa S."/>
            <person name="Nakamura K."/>
            <person name="Ogura Y."/>
            <person name="Hayashi T."/>
            <person name="Kogure K."/>
        </authorList>
    </citation>
    <scope>NUCLEOTIDE SEQUENCE [LARGE SCALE GENOMIC DNA]</scope>
    <source>
        <strain evidence="4 5">1p05MA</strain>
    </source>
</reference>
<evidence type="ECO:0000259" key="3">
    <source>
        <dbReference type="Pfam" id="PF00582"/>
    </source>
</evidence>
<dbReference type="AlphaFoldDB" id="A0A1R1LP02"/>
<feature type="region of interest" description="Disordered" evidence="2">
    <location>
        <begin position="280"/>
        <end position="305"/>
    </location>
</feature>
<gene>
    <name evidence="4" type="ORF">BKD30_00845</name>
</gene>
<dbReference type="OrthoDB" id="5242641at2"/>
<accession>A0A1R1LP02</accession>
<comment type="caution">
    <text evidence="4">The sequence shown here is derived from an EMBL/GenBank/DDBJ whole genome shotgun (WGS) entry which is preliminary data.</text>
</comment>
<evidence type="ECO:0000313" key="4">
    <source>
        <dbReference type="EMBL" id="OMH29275.1"/>
    </source>
</evidence>
<dbReference type="PANTHER" id="PTHR46268">
    <property type="entry name" value="STRESS RESPONSE PROTEIN NHAX"/>
    <property type="match status" value="1"/>
</dbReference>
<dbReference type="CDD" id="cd00293">
    <property type="entry name" value="USP-like"/>
    <property type="match status" value="2"/>
</dbReference>
<evidence type="ECO:0000256" key="2">
    <source>
        <dbReference type="SAM" id="MobiDB-lite"/>
    </source>
</evidence>
<feature type="region of interest" description="Disordered" evidence="2">
    <location>
        <begin position="41"/>
        <end position="63"/>
    </location>
</feature>
<dbReference type="RefSeq" id="WP_076700714.1">
    <property type="nucleotide sequence ID" value="NZ_MRDE01000006.1"/>
</dbReference>
<keyword evidence="5" id="KW-1185">Reference proteome</keyword>
<proteinExistence type="inferred from homology"/>
<feature type="domain" description="UspA" evidence="3">
    <location>
        <begin position="4"/>
        <end position="138"/>
    </location>
</feature>
<dbReference type="SUPFAM" id="SSF52402">
    <property type="entry name" value="Adenine nucleotide alpha hydrolases-like"/>
    <property type="match status" value="2"/>
</dbReference>
<feature type="domain" description="UspA" evidence="3">
    <location>
        <begin position="148"/>
        <end position="275"/>
    </location>
</feature>
<dbReference type="Pfam" id="PF00582">
    <property type="entry name" value="Usp"/>
    <property type="match status" value="2"/>
</dbReference>
<evidence type="ECO:0000256" key="1">
    <source>
        <dbReference type="ARBA" id="ARBA00008791"/>
    </source>
</evidence>
<dbReference type="InterPro" id="IPR006016">
    <property type="entry name" value="UspA"/>
</dbReference>
<feature type="compositionally biased region" description="Gly residues" evidence="2">
    <location>
        <begin position="288"/>
        <end position="305"/>
    </location>
</feature>
<organism evidence="4 5">
    <name type="scientific">Tersicoccus phoenicis</name>
    <dbReference type="NCBI Taxonomy" id="554083"/>
    <lineage>
        <taxon>Bacteria</taxon>
        <taxon>Bacillati</taxon>
        <taxon>Actinomycetota</taxon>
        <taxon>Actinomycetes</taxon>
        <taxon>Micrococcales</taxon>
        <taxon>Micrococcaceae</taxon>
        <taxon>Tersicoccus</taxon>
    </lineage>
</organism>
<evidence type="ECO:0000313" key="5">
    <source>
        <dbReference type="Proteomes" id="UP000187085"/>
    </source>
</evidence>